<keyword evidence="5 8" id="KW-0732">Signal</keyword>
<evidence type="ECO:0000313" key="10">
    <source>
        <dbReference type="Proteomes" id="UP001281761"/>
    </source>
</evidence>
<evidence type="ECO:0000256" key="6">
    <source>
        <dbReference type="ARBA" id="ARBA00023136"/>
    </source>
</evidence>
<evidence type="ECO:0000256" key="1">
    <source>
        <dbReference type="ARBA" id="ARBA00004196"/>
    </source>
</evidence>
<dbReference type="EMBL" id="JARBJD010000329">
    <property type="protein sequence ID" value="KAK2943765.1"/>
    <property type="molecule type" value="Genomic_DNA"/>
</dbReference>
<dbReference type="InterPro" id="IPR011050">
    <property type="entry name" value="Pectin_lyase_fold/virulence"/>
</dbReference>
<evidence type="ECO:0000256" key="3">
    <source>
        <dbReference type="ARBA" id="ARBA00004613"/>
    </source>
</evidence>
<evidence type="ECO:0000256" key="8">
    <source>
        <dbReference type="SAM" id="SignalP"/>
    </source>
</evidence>
<dbReference type="Pfam" id="PF02415">
    <property type="entry name" value="Chlam_PMP"/>
    <property type="match status" value="1"/>
</dbReference>
<keyword evidence="10" id="KW-1185">Reference proteome</keyword>
<sequence>MLSLVFFCFIQTEEVALEPLVRSCNSSVLKLPGGTYIGQNIDTHPSAVFPFMVTGERNDTVTLKSSSETSPLFFLVQGNLGLVQLSIIAPKSSCLVLSIAQTVSLWRVHHAYTQLNFPLVELSDCHGQLIDCTFTPGSRFSSSLFHFSENRTDDQQNVMSMQNSTISDITMTAAVPFIASGPVFRVEDFLNTYERIKFASNLTRSVYSADVKVAAPRRADVSHSTFKECDGPLNGGIFFYLQCVEVTLREINVEKCTNTVPGLFYDPSETCEIKIIQSTFTHCTTPSTSPNGSALFINHTASLTLERVTFSNNTASHSGGALYVSDKCQSLNLSSSYFHFNRASFGGAVGVGWNPTINKRYMRFSSCQFANVGRSGSDIIFDDIAGLNITQLTFLGCKSRSASPRVFDSKSRKGYDWTNSEI</sequence>
<evidence type="ECO:0000313" key="9">
    <source>
        <dbReference type="EMBL" id="KAK2943765.1"/>
    </source>
</evidence>
<feature type="signal peptide" evidence="8">
    <location>
        <begin position="1"/>
        <end position="17"/>
    </location>
</feature>
<dbReference type="PANTHER" id="PTHR11319:SF35">
    <property type="entry name" value="OUTER MEMBRANE PROTEIN PMPC-RELATED"/>
    <property type="match status" value="1"/>
</dbReference>
<comment type="subcellular location">
    <subcellularLocation>
        <location evidence="1">Cell envelope</location>
    </subcellularLocation>
    <subcellularLocation>
        <location evidence="2">Cell outer membrane</location>
    </subcellularLocation>
    <subcellularLocation>
        <location evidence="3">Secreted</location>
    </subcellularLocation>
</comment>
<evidence type="ECO:0000256" key="2">
    <source>
        <dbReference type="ARBA" id="ARBA00004442"/>
    </source>
</evidence>
<keyword evidence="6" id="KW-0472">Membrane</keyword>
<evidence type="ECO:0000256" key="7">
    <source>
        <dbReference type="ARBA" id="ARBA00023237"/>
    </source>
</evidence>
<reference evidence="9 10" key="1">
    <citation type="journal article" date="2022" name="bioRxiv">
        <title>Genomics of Preaxostyla Flagellates Illuminates Evolutionary Transitions and the Path Towards Mitochondrial Loss.</title>
        <authorList>
            <person name="Novak L.V.F."/>
            <person name="Treitli S.C."/>
            <person name="Pyrih J."/>
            <person name="Halakuc P."/>
            <person name="Pipaliya S.V."/>
            <person name="Vacek V."/>
            <person name="Brzon O."/>
            <person name="Soukal P."/>
            <person name="Eme L."/>
            <person name="Dacks J.B."/>
            <person name="Karnkowska A."/>
            <person name="Elias M."/>
            <person name="Hampl V."/>
        </authorList>
    </citation>
    <scope>NUCLEOTIDE SEQUENCE [LARGE SCALE GENOMIC DNA]</scope>
    <source>
        <strain evidence="9">NAU3</strain>
        <tissue evidence="9">Gut</tissue>
    </source>
</reference>
<evidence type="ECO:0000256" key="5">
    <source>
        <dbReference type="ARBA" id="ARBA00022729"/>
    </source>
</evidence>
<name>A0ABQ9X0F3_9EUKA</name>
<gene>
    <name evidence="9" type="ORF">BLNAU_21303</name>
</gene>
<dbReference type="SUPFAM" id="SSF51126">
    <property type="entry name" value="Pectin lyase-like"/>
    <property type="match status" value="1"/>
</dbReference>
<keyword evidence="4" id="KW-0964">Secreted</keyword>
<dbReference type="NCBIfam" id="TIGR01376">
    <property type="entry name" value="POMP_repeat"/>
    <property type="match status" value="1"/>
</dbReference>
<dbReference type="InterPro" id="IPR003368">
    <property type="entry name" value="POMP_repeat"/>
</dbReference>
<proteinExistence type="predicted"/>
<dbReference type="Proteomes" id="UP001281761">
    <property type="component" value="Unassembled WGS sequence"/>
</dbReference>
<protein>
    <recommendedName>
        <fullName evidence="11">Right handed beta helix domain-containing protein</fullName>
    </recommendedName>
</protein>
<organism evidence="9 10">
    <name type="scientific">Blattamonas nauphoetae</name>
    <dbReference type="NCBI Taxonomy" id="2049346"/>
    <lineage>
        <taxon>Eukaryota</taxon>
        <taxon>Metamonada</taxon>
        <taxon>Preaxostyla</taxon>
        <taxon>Oxymonadida</taxon>
        <taxon>Blattamonas</taxon>
    </lineage>
</organism>
<comment type="caution">
    <text evidence="9">The sequence shown here is derived from an EMBL/GenBank/DDBJ whole genome shotgun (WGS) entry which is preliminary data.</text>
</comment>
<evidence type="ECO:0008006" key="11">
    <source>
        <dbReference type="Google" id="ProtNLM"/>
    </source>
</evidence>
<evidence type="ECO:0000256" key="4">
    <source>
        <dbReference type="ARBA" id="ARBA00022525"/>
    </source>
</evidence>
<keyword evidence="7" id="KW-0998">Cell outer membrane</keyword>
<feature type="chain" id="PRO_5047520958" description="Right handed beta helix domain-containing protein" evidence="8">
    <location>
        <begin position="18"/>
        <end position="422"/>
    </location>
</feature>
<dbReference type="PANTHER" id="PTHR11319">
    <property type="entry name" value="G PROTEIN-COUPLED RECEPTOR-RELATED"/>
    <property type="match status" value="1"/>
</dbReference>
<accession>A0ABQ9X0F3</accession>